<organism evidence="1 2">
    <name type="scientific">Campylobacter magnus</name>
    <dbReference type="NCBI Taxonomy" id="3026462"/>
    <lineage>
        <taxon>Bacteria</taxon>
        <taxon>Pseudomonadati</taxon>
        <taxon>Campylobacterota</taxon>
        <taxon>Epsilonproteobacteria</taxon>
        <taxon>Campylobacterales</taxon>
        <taxon>Campylobacteraceae</taxon>
        <taxon>Campylobacter</taxon>
    </lineage>
</organism>
<dbReference type="PANTHER" id="PTHR30283:SF4">
    <property type="entry name" value="PEROXIDE STRESS RESISTANCE PROTEIN YAAA"/>
    <property type="match status" value="1"/>
</dbReference>
<accession>A0ABT8T664</accession>
<dbReference type="RefSeq" id="WP_302244034.1">
    <property type="nucleotide sequence ID" value="NZ_JAULJQ010000003.1"/>
</dbReference>
<reference evidence="1 2" key="1">
    <citation type="submission" date="2023-06" db="EMBL/GenBank/DDBJ databases">
        <title>Campylobacter magnum sp. nov., isolated from cecal contents of domestic pigs (Sus scrofa domesticus).</title>
        <authorList>
            <person name="Papic B."/>
            <person name="Gruntar I."/>
        </authorList>
    </citation>
    <scope>NUCLEOTIDE SEQUENCE [LARGE SCALE GENOMIC DNA]</scope>
    <source>
        <strain evidence="2">34484-21</strain>
    </source>
</reference>
<dbReference type="Pfam" id="PF03883">
    <property type="entry name" value="H2O2_YaaD"/>
    <property type="match status" value="1"/>
</dbReference>
<dbReference type="Proteomes" id="UP001171111">
    <property type="component" value="Unassembled WGS sequence"/>
</dbReference>
<gene>
    <name evidence="1" type="ORF">Q2362_03635</name>
</gene>
<keyword evidence="2" id="KW-1185">Reference proteome</keyword>
<dbReference type="InterPro" id="IPR005583">
    <property type="entry name" value="YaaA"/>
</dbReference>
<sequence length="240" mass="27071">MKILLAPSESKNAGGNSRFDIGKLSFDESLGALRVELWDKYLSVFKSGDEAQICALTGLKKPDIFDFSTSLEAILRYSGVAYDYLDYGSLDKDAKGFLEQNLLIFSNLFGVLKPNDKVPCYKLKQGEKCAGIEVANYYKSVLSAVLDQYLQNDEILDLRAGFYEKFYVPSKEYIVLKFIKGGKVVSHFAKAYRGLVLRYIAMNACSSFDEFLALKIPDLKLLEITKIKNKITYSFEISQD</sequence>
<dbReference type="PANTHER" id="PTHR30283">
    <property type="entry name" value="PEROXIDE STRESS RESPONSE PROTEIN YAAA"/>
    <property type="match status" value="1"/>
</dbReference>
<evidence type="ECO:0000313" key="2">
    <source>
        <dbReference type="Proteomes" id="UP001171111"/>
    </source>
</evidence>
<evidence type="ECO:0000313" key="1">
    <source>
        <dbReference type="EMBL" id="MDO2409192.1"/>
    </source>
</evidence>
<proteinExistence type="predicted"/>
<comment type="caution">
    <text evidence="1">The sequence shown here is derived from an EMBL/GenBank/DDBJ whole genome shotgun (WGS) entry which is preliminary data.</text>
</comment>
<protein>
    <submittedName>
        <fullName evidence="1">YaaA family protein</fullName>
    </submittedName>
</protein>
<dbReference type="EMBL" id="JAULJQ010000003">
    <property type="protein sequence ID" value="MDO2409192.1"/>
    <property type="molecule type" value="Genomic_DNA"/>
</dbReference>
<name>A0ABT8T664_9BACT</name>